<dbReference type="EC" id="2.7.13.3" evidence="2"/>
<proteinExistence type="predicted"/>
<evidence type="ECO:0000256" key="7">
    <source>
        <dbReference type="ARBA" id="ARBA00022840"/>
    </source>
</evidence>
<dbReference type="GO" id="GO:0016301">
    <property type="term" value="F:kinase activity"/>
    <property type="evidence" value="ECO:0007669"/>
    <property type="project" value="UniProtKB-KW"/>
</dbReference>
<dbReference type="Proteomes" id="UP000276029">
    <property type="component" value="Unassembled WGS sequence"/>
</dbReference>
<dbReference type="InterPro" id="IPR003660">
    <property type="entry name" value="HAMP_dom"/>
</dbReference>
<sequence length="566" mass="60346">MAESADIQVLGQDSGPGSGKGSGQGSGSKGSGPRRSLSFQLAVALTLALLPIGILAAVLAADGIRNAREAELVRAENQFRATARVVDDLLNVDFLVLRALLRNESGLNDGRTCNTEAANALDDAETFDSIIWADSSGRTICQSRGGTKPSAAELTRLAAESERENLIWPGGDHVFLAVREEPENGEPGLIVATASVSRLKARLGEIAAMEGSTTVWLGDKAILGTAPPGAAAPGGLLTVRRVNEPGGRGQVVAAGPLSIAPFALTTIVPAAHLAAADVLAIAAPSLMWIAALLIGWMVVRRFVVRPLQNMASGVRAYGAGDDRVRLSGRAGQTDEMQAFAETFDAMAQDMAEARQEVDAALTEQRRLTREIHHRVKNNLQIIASLISIQAREADGADVARAYASIQMRVGALSIVHRWLYEESDTQGVNFTALTHDLCASLQQLIPTAKLVEPRINTHLERLHISQDSAVPLAFLITEVIAFAARLAAAEGRGKMTIDVHVRRTERGGELQICSDAFGEDDPLAPSQTRAAARIVNGMVRQLRGRLTYDADMPCYSFEFPLKPRLG</sequence>
<evidence type="ECO:0000313" key="12">
    <source>
        <dbReference type="EMBL" id="RKS88045.1"/>
    </source>
</evidence>
<feature type="coiled-coil region" evidence="8">
    <location>
        <begin position="343"/>
        <end position="370"/>
    </location>
</feature>
<evidence type="ECO:0000256" key="4">
    <source>
        <dbReference type="ARBA" id="ARBA00022679"/>
    </source>
</evidence>
<keyword evidence="8" id="KW-0175">Coiled coil</keyword>
<evidence type="ECO:0000256" key="3">
    <source>
        <dbReference type="ARBA" id="ARBA00022553"/>
    </source>
</evidence>
<evidence type="ECO:0000256" key="8">
    <source>
        <dbReference type="SAM" id="Coils"/>
    </source>
</evidence>
<evidence type="ECO:0000256" key="6">
    <source>
        <dbReference type="ARBA" id="ARBA00022777"/>
    </source>
</evidence>
<evidence type="ECO:0000313" key="13">
    <source>
        <dbReference type="Proteomes" id="UP000276029"/>
    </source>
</evidence>
<dbReference type="Gene3D" id="3.30.450.20">
    <property type="entry name" value="PAS domain"/>
    <property type="match status" value="1"/>
</dbReference>
<accession>A0ABX9SWX1</accession>
<evidence type="ECO:0000256" key="2">
    <source>
        <dbReference type="ARBA" id="ARBA00012438"/>
    </source>
</evidence>
<keyword evidence="7" id="KW-0067">ATP-binding</keyword>
<reference evidence="12 13" key="1">
    <citation type="submission" date="2018-10" db="EMBL/GenBank/DDBJ databases">
        <title>Genomic Encyclopedia of Type Strains, Phase IV (KMG-IV): sequencing the most valuable type-strain genomes for metagenomic binning, comparative biology and taxonomic classification.</title>
        <authorList>
            <person name="Goeker M."/>
        </authorList>
    </citation>
    <scope>NUCLEOTIDE SEQUENCE [LARGE SCALE GENOMIC DNA]</scope>
    <source>
        <strain evidence="12 13">DSM 19791</strain>
    </source>
</reference>
<feature type="transmembrane region" description="Helical" evidence="10">
    <location>
        <begin position="39"/>
        <end position="61"/>
    </location>
</feature>
<feature type="compositionally biased region" description="Gly residues" evidence="9">
    <location>
        <begin position="14"/>
        <end position="30"/>
    </location>
</feature>
<keyword evidence="13" id="KW-1185">Reference proteome</keyword>
<feature type="region of interest" description="Disordered" evidence="9">
    <location>
        <begin position="1"/>
        <end position="33"/>
    </location>
</feature>
<feature type="domain" description="HAMP" evidence="11">
    <location>
        <begin position="301"/>
        <end position="355"/>
    </location>
</feature>
<evidence type="ECO:0000256" key="5">
    <source>
        <dbReference type="ARBA" id="ARBA00022741"/>
    </source>
</evidence>
<dbReference type="EMBL" id="RBWX01000009">
    <property type="protein sequence ID" value="RKS88045.1"/>
    <property type="molecule type" value="Genomic_DNA"/>
</dbReference>
<dbReference type="PROSITE" id="PS50885">
    <property type="entry name" value="HAMP"/>
    <property type="match status" value="1"/>
</dbReference>
<comment type="caution">
    <text evidence="12">The sequence shown here is derived from an EMBL/GenBank/DDBJ whole genome shotgun (WGS) entry which is preliminary data.</text>
</comment>
<gene>
    <name evidence="12" type="ORF">DFR51_2692</name>
</gene>
<feature type="transmembrane region" description="Helical" evidence="10">
    <location>
        <begin position="278"/>
        <end position="299"/>
    </location>
</feature>
<dbReference type="InterPro" id="IPR011495">
    <property type="entry name" value="Sig_transdc_His_kin_sub2_dim/P"/>
</dbReference>
<keyword evidence="6 12" id="KW-0418">Kinase</keyword>
<evidence type="ECO:0000256" key="9">
    <source>
        <dbReference type="SAM" id="MobiDB-lite"/>
    </source>
</evidence>
<keyword evidence="3" id="KW-0597">Phosphoprotein</keyword>
<dbReference type="PANTHER" id="PTHR41523">
    <property type="entry name" value="TWO-COMPONENT SYSTEM SENSOR PROTEIN"/>
    <property type="match status" value="1"/>
</dbReference>
<keyword evidence="10" id="KW-0472">Membrane</keyword>
<organism evidence="12 13">
    <name type="scientific">Sphingosinicella microcystinivorans</name>
    <dbReference type="NCBI Taxonomy" id="335406"/>
    <lineage>
        <taxon>Bacteria</taxon>
        <taxon>Pseudomonadati</taxon>
        <taxon>Pseudomonadota</taxon>
        <taxon>Alphaproteobacteria</taxon>
        <taxon>Sphingomonadales</taxon>
        <taxon>Sphingosinicellaceae</taxon>
        <taxon>Sphingosinicella</taxon>
    </lineage>
</organism>
<keyword evidence="10" id="KW-1133">Transmembrane helix</keyword>
<evidence type="ECO:0000256" key="10">
    <source>
        <dbReference type="SAM" id="Phobius"/>
    </source>
</evidence>
<keyword evidence="5" id="KW-0547">Nucleotide-binding</keyword>
<protein>
    <recommendedName>
        <fullName evidence="2">histidine kinase</fullName>
        <ecNumber evidence="2">2.7.13.3</ecNumber>
    </recommendedName>
</protein>
<comment type="catalytic activity">
    <reaction evidence="1">
        <text>ATP + protein L-histidine = ADP + protein N-phospho-L-histidine.</text>
        <dbReference type="EC" id="2.7.13.3"/>
    </reaction>
</comment>
<name>A0ABX9SWX1_SPHMI</name>
<dbReference type="Pfam" id="PF07568">
    <property type="entry name" value="HisKA_2"/>
    <property type="match status" value="1"/>
</dbReference>
<dbReference type="SMART" id="SM00304">
    <property type="entry name" value="HAMP"/>
    <property type="match status" value="1"/>
</dbReference>
<keyword evidence="4" id="KW-0808">Transferase</keyword>
<dbReference type="PANTHER" id="PTHR41523:SF8">
    <property type="entry name" value="ETHYLENE RESPONSE SENSOR PROTEIN"/>
    <property type="match status" value="1"/>
</dbReference>
<keyword evidence="10" id="KW-0812">Transmembrane</keyword>
<feature type="transmembrane region" description="Helical" evidence="10">
    <location>
        <begin position="251"/>
        <end position="272"/>
    </location>
</feature>
<dbReference type="CDD" id="cd06225">
    <property type="entry name" value="HAMP"/>
    <property type="match status" value="1"/>
</dbReference>
<evidence type="ECO:0000259" key="11">
    <source>
        <dbReference type="PROSITE" id="PS50885"/>
    </source>
</evidence>
<evidence type="ECO:0000256" key="1">
    <source>
        <dbReference type="ARBA" id="ARBA00000085"/>
    </source>
</evidence>